<accession>A0A154PNS1</accession>
<gene>
    <name evidence="1" type="ORF">WN55_04387</name>
</gene>
<dbReference type="Proteomes" id="UP000076502">
    <property type="component" value="Unassembled WGS sequence"/>
</dbReference>
<evidence type="ECO:0000313" key="1">
    <source>
        <dbReference type="EMBL" id="KZC12870.1"/>
    </source>
</evidence>
<sequence length="83" mass="9235">MHTVLCVTGKSISRRKPRNPFLRSICVVKRRPSAALDEGKGRTPVVSRIREFRGHHFKKTAPKAKVLGPLSFGTNRGALLETL</sequence>
<evidence type="ECO:0000313" key="2">
    <source>
        <dbReference type="Proteomes" id="UP000076502"/>
    </source>
</evidence>
<protein>
    <submittedName>
        <fullName evidence="1">Uncharacterized protein</fullName>
    </submittedName>
</protein>
<dbReference type="EMBL" id="KQ434977">
    <property type="protein sequence ID" value="KZC12870.1"/>
    <property type="molecule type" value="Genomic_DNA"/>
</dbReference>
<reference evidence="1 2" key="1">
    <citation type="submission" date="2015-07" db="EMBL/GenBank/DDBJ databases">
        <title>The genome of Dufourea novaeangliae.</title>
        <authorList>
            <person name="Pan H."/>
            <person name="Kapheim K."/>
        </authorList>
    </citation>
    <scope>NUCLEOTIDE SEQUENCE [LARGE SCALE GENOMIC DNA]</scope>
    <source>
        <strain evidence="1">0120121106</strain>
        <tissue evidence="1">Whole body</tissue>
    </source>
</reference>
<organism evidence="1 2">
    <name type="scientific">Dufourea novaeangliae</name>
    <name type="common">Sweat bee</name>
    <dbReference type="NCBI Taxonomy" id="178035"/>
    <lineage>
        <taxon>Eukaryota</taxon>
        <taxon>Metazoa</taxon>
        <taxon>Ecdysozoa</taxon>
        <taxon>Arthropoda</taxon>
        <taxon>Hexapoda</taxon>
        <taxon>Insecta</taxon>
        <taxon>Pterygota</taxon>
        <taxon>Neoptera</taxon>
        <taxon>Endopterygota</taxon>
        <taxon>Hymenoptera</taxon>
        <taxon>Apocrita</taxon>
        <taxon>Aculeata</taxon>
        <taxon>Apoidea</taxon>
        <taxon>Anthophila</taxon>
        <taxon>Halictidae</taxon>
        <taxon>Rophitinae</taxon>
        <taxon>Dufourea</taxon>
    </lineage>
</organism>
<proteinExistence type="predicted"/>
<keyword evidence="2" id="KW-1185">Reference proteome</keyword>
<dbReference type="AlphaFoldDB" id="A0A154PNS1"/>
<name>A0A154PNS1_DUFNO</name>